<dbReference type="Proteomes" id="UP000749559">
    <property type="component" value="Unassembled WGS sequence"/>
</dbReference>
<keyword evidence="3" id="KW-1185">Reference proteome</keyword>
<comment type="caution">
    <text evidence="2">The sequence shown here is derived from an EMBL/GenBank/DDBJ whole genome shotgun (WGS) entry which is preliminary data.</text>
</comment>
<feature type="compositionally biased region" description="Polar residues" evidence="1">
    <location>
        <begin position="56"/>
        <end position="80"/>
    </location>
</feature>
<accession>A0A8S4PBH6</accession>
<evidence type="ECO:0000313" key="3">
    <source>
        <dbReference type="Proteomes" id="UP000749559"/>
    </source>
</evidence>
<evidence type="ECO:0000256" key="1">
    <source>
        <dbReference type="SAM" id="MobiDB-lite"/>
    </source>
</evidence>
<protein>
    <submittedName>
        <fullName evidence="2">Uncharacterized protein</fullName>
    </submittedName>
</protein>
<sequence>ISSMYFASIPQKQNLYNYTLSEVKTYVNKKHQFFFQEIESVIKNICSHDNANKTLKQQNDTTKTDTESNMETETNSNDIQCANGDDTVRAFDETVDGNEKMEDEDNEACISKDPCVSCLGILQGQYEEDYLQK</sequence>
<name>A0A8S4PBH6_OWEFU</name>
<organism evidence="2 3">
    <name type="scientific">Owenia fusiformis</name>
    <name type="common">Polychaete worm</name>
    <dbReference type="NCBI Taxonomy" id="6347"/>
    <lineage>
        <taxon>Eukaryota</taxon>
        <taxon>Metazoa</taxon>
        <taxon>Spiralia</taxon>
        <taxon>Lophotrochozoa</taxon>
        <taxon>Annelida</taxon>
        <taxon>Polychaeta</taxon>
        <taxon>Sedentaria</taxon>
        <taxon>Canalipalpata</taxon>
        <taxon>Sabellida</taxon>
        <taxon>Oweniida</taxon>
        <taxon>Oweniidae</taxon>
        <taxon>Owenia</taxon>
    </lineage>
</organism>
<dbReference type="AlphaFoldDB" id="A0A8S4PBH6"/>
<dbReference type="EMBL" id="CAIIXF020000008">
    <property type="protein sequence ID" value="CAH1790737.1"/>
    <property type="molecule type" value="Genomic_DNA"/>
</dbReference>
<gene>
    <name evidence="2" type="ORF">OFUS_LOCUS15909</name>
</gene>
<evidence type="ECO:0000313" key="2">
    <source>
        <dbReference type="EMBL" id="CAH1790737.1"/>
    </source>
</evidence>
<feature type="region of interest" description="Disordered" evidence="1">
    <location>
        <begin position="56"/>
        <end position="83"/>
    </location>
</feature>
<feature type="non-terminal residue" evidence="2">
    <location>
        <position position="1"/>
    </location>
</feature>
<reference evidence="2" key="1">
    <citation type="submission" date="2022-03" db="EMBL/GenBank/DDBJ databases">
        <authorList>
            <person name="Martin C."/>
        </authorList>
    </citation>
    <scope>NUCLEOTIDE SEQUENCE</scope>
</reference>
<proteinExistence type="predicted"/>
<feature type="non-terminal residue" evidence="2">
    <location>
        <position position="133"/>
    </location>
</feature>